<evidence type="ECO:0000313" key="2">
    <source>
        <dbReference type="EMBL" id="HIR54038.1"/>
    </source>
</evidence>
<dbReference type="Proteomes" id="UP000824238">
    <property type="component" value="Unassembled WGS sequence"/>
</dbReference>
<name>A0A9D1IYG0_9FIRM</name>
<gene>
    <name evidence="2" type="ORF">IAD36_00320</name>
</gene>
<dbReference type="EMBL" id="DVHH01000008">
    <property type="protein sequence ID" value="HIR54038.1"/>
    <property type="molecule type" value="Genomic_DNA"/>
</dbReference>
<sequence>MKLGLVSAILPDQTFEEVIDYAAQTGFSCVEVCCWPKGKALRRYAGVTHIDLNGLTEEKMKYYVDYAASKGVEISSLAYYPNPLDGDEEAAKVAVDHIMALIDVSAKMGVNMVTTFIGKDKTKSVEENLEKYVKVWTPIVRHAEEMGVRIGIENCPMYYTKDEWPGGNNLASTPYIWKKMFELIPSKNLGLNFDPSHPYLLGASYIKPVYEFADRIFHVHFKDIQIYQDKVDEYGRFSHPALWHSPKLPGLGGVDFAAFCSALNDIRYTGPACIEVEDRAYEGCIEDVKSGIEQSYRYMRQFL</sequence>
<evidence type="ECO:0000259" key="1">
    <source>
        <dbReference type="Pfam" id="PF01261"/>
    </source>
</evidence>
<dbReference type="Gene3D" id="3.20.20.150">
    <property type="entry name" value="Divalent-metal-dependent TIM barrel enzymes"/>
    <property type="match status" value="1"/>
</dbReference>
<organism evidence="2 3">
    <name type="scientific">Candidatus Scatomorpha intestinigallinarum</name>
    <dbReference type="NCBI Taxonomy" id="2840923"/>
    <lineage>
        <taxon>Bacteria</taxon>
        <taxon>Bacillati</taxon>
        <taxon>Bacillota</taxon>
        <taxon>Clostridia</taxon>
        <taxon>Eubacteriales</taxon>
        <taxon>Candidatus Scatomorpha</taxon>
    </lineage>
</organism>
<dbReference type="PANTHER" id="PTHR12110:SF21">
    <property type="entry name" value="XYLOSE ISOMERASE-LIKE TIM BARREL DOMAIN-CONTAINING PROTEIN"/>
    <property type="match status" value="1"/>
</dbReference>
<comment type="caution">
    <text evidence="2">The sequence shown here is derived from an EMBL/GenBank/DDBJ whole genome shotgun (WGS) entry which is preliminary data.</text>
</comment>
<dbReference type="AlphaFoldDB" id="A0A9D1IYG0"/>
<dbReference type="InterPro" id="IPR013022">
    <property type="entry name" value="Xyl_isomerase-like_TIM-brl"/>
</dbReference>
<keyword evidence="2" id="KW-0413">Isomerase</keyword>
<reference evidence="2" key="2">
    <citation type="journal article" date="2021" name="PeerJ">
        <title>Extensive microbial diversity within the chicken gut microbiome revealed by metagenomics and culture.</title>
        <authorList>
            <person name="Gilroy R."/>
            <person name="Ravi A."/>
            <person name="Getino M."/>
            <person name="Pursley I."/>
            <person name="Horton D.L."/>
            <person name="Alikhan N.F."/>
            <person name="Baker D."/>
            <person name="Gharbi K."/>
            <person name="Hall N."/>
            <person name="Watson M."/>
            <person name="Adriaenssens E.M."/>
            <person name="Foster-Nyarko E."/>
            <person name="Jarju S."/>
            <person name="Secka A."/>
            <person name="Antonio M."/>
            <person name="Oren A."/>
            <person name="Chaudhuri R.R."/>
            <person name="La Ragione R."/>
            <person name="Hildebrand F."/>
            <person name="Pallen M.J."/>
        </authorList>
    </citation>
    <scope>NUCLEOTIDE SEQUENCE</scope>
    <source>
        <strain evidence="2">ChiGjej3B3-7149</strain>
    </source>
</reference>
<feature type="domain" description="Xylose isomerase-like TIM barrel" evidence="1">
    <location>
        <begin position="19"/>
        <end position="301"/>
    </location>
</feature>
<dbReference type="PANTHER" id="PTHR12110">
    <property type="entry name" value="HYDROXYPYRUVATE ISOMERASE"/>
    <property type="match status" value="1"/>
</dbReference>
<accession>A0A9D1IYG0</accession>
<dbReference type="InterPro" id="IPR036237">
    <property type="entry name" value="Xyl_isomerase-like_sf"/>
</dbReference>
<protein>
    <submittedName>
        <fullName evidence="2">Sugar phosphate isomerase/epimerase</fullName>
    </submittedName>
</protein>
<dbReference type="InterPro" id="IPR050312">
    <property type="entry name" value="IolE/XylAMocC-like"/>
</dbReference>
<evidence type="ECO:0000313" key="3">
    <source>
        <dbReference type="Proteomes" id="UP000824238"/>
    </source>
</evidence>
<dbReference type="Pfam" id="PF01261">
    <property type="entry name" value="AP_endonuc_2"/>
    <property type="match status" value="1"/>
</dbReference>
<proteinExistence type="predicted"/>
<dbReference type="SUPFAM" id="SSF51658">
    <property type="entry name" value="Xylose isomerase-like"/>
    <property type="match status" value="1"/>
</dbReference>
<dbReference type="GO" id="GO:0016853">
    <property type="term" value="F:isomerase activity"/>
    <property type="evidence" value="ECO:0007669"/>
    <property type="project" value="UniProtKB-KW"/>
</dbReference>
<reference evidence="2" key="1">
    <citation type="submission" date="2020-10" db="EMBL/GenBank/DDBJ databases">
        <authorList>
            <person name="Gilroy R."/>
        </authorList>
    </citation>
    <scope>NUCLEOTIDE SEQUENCE</scope>
    <source>
        <strain evidence="2">ChiGjej3B3-7149</strain>
    </source>
</reference>